<dbReference type="InterPro" id="IPR015797">
    <property type="entry name" value="NUDIX_hydrolase-like_dom_sf"/>
</dbReference>
<gene>
    <name evidence="1" type="ORF">J120_00815</name>
</gene>
<dbReference type="EMBL" id="ARQD01000001">
    <property type="protein sequence ID" value="KIX85501.1"/>
    <property type="molecule type" value="Genomic_DNA"/>
</dbReference>
<keyword evidence="2" id="KW-1185">Reference proteome</keyword>
<evidence type="ECO:0000313" key="1">
    <source>
        <dbReference type="EMBL" id="KIX85501.1"/>
    </source>
</evidence>
<comment type="caution">
    <text evidence="1">The sequence shown here is derived from an EMBL/GenBank/DDBJ whole genome shotgun (WGS) entry which is preliminary data.</text>
</comment>
<dbReference type="CDD" id="cd03674">
    <property type="entry name" value="NUDIX_Hydrolase"/>
    <property type="match status" value="1"/>
</dbReference>
<dbReference type="Proteomes" id="UP000032214">
    <property type="component" value="Unassembled WGS sequence"/>
</dbReference>
<name>A0A0D2JEL1_9BACT</name>
<sequence>MNSLAELLRRYMNTHHIDSSEQDTVTDYLAFIGKESTCFERMAGGHVTVSTWIVNHDYTQALLTYHRKLNKWLQLGGHADGNCNVHAVALKEAQEESGILHFEFVTADIFDVSIHTIPNSCQFHYDVRFLLQALPGSYVKVSDESFDVRWVLFDDIHLYNNSYEITRMNNKFIKHFLKNIKNL</sequence>
<dbReference type="SUPFAM" id="SSF55811">
    <property type="entry name" value="Nudix"/>
    <property type="match status" value="1"/>
</dbReference>
<organism evidence="1 2">
    <name type="scientific">candidate division TM6 bacterium JCVI TM6SC1</name>
    <dbReference type="NCBI Taxonomy" id="1306947"/>
    <lineage>
        <taxon>Bacteria</taxon>
        <taxon>Candidatus Babelota</taxon>
        <taxon>Vermiphilus</taxon>
    </lineage>
</organism>
<dbReference type="STRING" id="1306947.J120_00815"/>
<dbReference type="eggNOG" id="COG1051">
    <property type="taxonomic scope" value="Bacteria"/>
</dbReference>
<protein>
    <submittedName>
        <fullName evidence="1">Uncharacterized protein</fullName>
    </submittedName>
</protein>
<dbReference type="Gene3D" id="3.90.79.10">
    <property type="entry name" value="Nucleoside Triphosphate Pyrophosphohydrolase"/>
    <property type="match status" value="1"/>
</dbReference>
<reference evidence="1 2" key="1">
    <citation type="journal article" date="2013" name="Proc. Natl. Acad. Sci. U.S.A.">
        <title>Candidate phylum TM6 genome recovered from a hospital sink biofilm provides genomic insights into this uncultivated phylum.</title>
        <authorList>
            <person name="McLean J.S."/>
            <person name="Lombardo M.J."/>
            <person name="Badger J.H."/>
            <person name="Edlund A."/>
            <person name="Novotny M."/>
            <person name="Yee-Greenbaum J."/>
            <person name="Vyahhi N."/>
            <person name="Hall A.P."/>
            <person name="Yang Y."/>
            <person name="Dupont C.L."/>
            <person name="Ziegler M.G."/>
            <person name="Chitsaz H."/>
            <person name="Allen A.E."/>
            <person name="Yooseph S."/>
            <person name="Tesler G."/>
            <person name="Pevzner P.A."/>
            <person name="Friedman R.M."/>
            <person name="Nealson K.H."/>
            <person name="Venter J.C."/>
            <person name="Lasken R.S."/>
        </authorList>
    </citation>
    <scope>NUCLEOTIDE SEQUENCE [LARGE SCALE GENOMIC DNA]</scope>
    <source>
        <strain evidence="1 2">TM6SC1</strain>
    </source>
</reference>
<accession>A0A0D2JEL1</accession>
<proteinExistence type="predicted"/>
<evidence type="ECO:0000313" key="2">
    <source>
        <dbReference type="Proteomes" id="UP000032214"/>
    </source>
</evidence>
<dbReference type="AlphaFoldDB" id="A0A0D2JEL1"/>